<accession>X1IUH1</accession>
<evidence type="ECO:0000313" key="1">
    <source>
        <dbReference type="EMBL" id="GAH86061.1"/>
    </source>
</evidence>
<organism evidence="1">
    <name type="scientific">marine sediment metagenome</name>
    <dbReference type="NCBI Taxonomy" id="412755"/>
    <lineage>
        <taxon>unclassified sequences</taxon>
        <taxon>metagenomes</taxon>
        <taxon>ecological metagenomes</taxon>
    </lineage>
</organism>
<dbReference type="EMBL" id="BARU01039889">
    <property type="protein sequence ID" value="GAH86061.1"/>
    <property type="molecule type" value="Genomic_DNA"/>
</dbReference>
<reference evidence="1" key="1">
    <citation type="journal article" date="2014" name="Front. Microbiol.">
        <title>High frequency of phylogenetically diverse reductive dehalogenase-homologous genes in deep subseafloor sedimentary metagenomes.</title>
        <authorList>
            <person name="Kawai M."/>
            <person name="Futagami T."/>
            <person name="Toyoda A."/>
            <person name="Takaki Y."/>
            <person name="Nishi S."/>
            <person name="Hori S."/>
            <person name="Arai W."/>
            <person name="Tsubouchi T."/>
            <person name="Morono Y."/>
            <person name="Uchiyama I."/>
            <person name="Ito T."/>
            <person name="Fujiyama A."/>
            <person name="Inagaki F."/>
            <person name="Takami H."/>
        </authorList>
    </citation>
    <scope>NUCLEOTIDE SEQUENCE</scope>
    <source>
        <strain evidence="1">Expedition CK06-06</strain>
    </source>
</reference>
<feature type="non-terminal residue" evidence="1">
    <location>
        <position position="1"/>
    </location>
</feature>
<name>X1IUH1_9ZZZZ</name>
<protein>
    <submittedName>
        <fullName evidence="1">Uncharacterized protein</fullName>
    </submittedName>
</protein>
<gene>
    <name evidence="1" type="ORF">S03H2_61760</name>
</gene>
<dbReference type="AlphaFoldDB" id="X1IUH1"/>
<comment type="caution">
    <text evidence="1">The sequence shown here is derived from an EMBL/GenBank/DDBJ whole genome shotgun (WGS) entry which is preliminary data.</text>
</comment>
<sequence length="42" mass="4522">AAIVITELTGAVALVCQQQSDRTPELKLRLIPCDFVIVNILG</sequence>
<proteinExistence type="predicted"/>